<dbReference type="OrthoDB" id="406634at2759"/>
<feature type="domain" description="Gamma-butyrobetaine hydroxylase-like N-terminal" evidence="3">
    <location>
        <begin position="97"/>
        <end position="177"/>
    </location>
</feature>
<comment type="caution">
    <text evidence="4">The sequence shown here is derived from an EMBL/GenBank/DDBJ whole genome shotgun (WGS) entry which is preliminary data.</text>
</comment>
<reference evidence="4" key="2">
    <citation type="journal article" date="2018" name="Environ. Sci. Technol.">
        <title>The Toxicogenome of Hyalella azteca: A Model for Sediment Ecotoxicology and Evolutionary Toxicology.</title>
        <authorList>
            <person name="Poynton H.C."/>
            <person name="Hasenbein S."/>
            <person name="Benoit J.B."/>
            <person name="Sepulveda M.S."/>
            <person name="Poelchau M.F."/>
            <person name="Hughes D.S.T."/>
            <person name="Murali S.C."/>
            <person name="Chen S."/>
            <person name="Glastad K.M."/>
            <person name="Goodisman M.A.D."/>
            <person name="Werren J.H."/>
            <person name="Vineis J.H."/>
            <person name="Bowen J.L."/>
            <person name="Friedrich M."/>
            <person name="Jones J."/>
            <person name="Robertson H.M."/>
            <person name="Feyereisen R."/>
            <person name="Mechler-Hickson A."/>
            <person name="Mathers N."/>
            <person name="Lee C.E."/>
            <person name="Colbourne J.K."/>
            <person name="Biales A."/>
            <person name="Johnston J.S."/>
            <person name="Wellborn G.A."/>
            <person name="Rosendale A.J."/>
            <person name="Cridge A.G."/>
            <person name="Munoz-Torres M.C."/>
            <person name="Bain P.A."/>
            <person name="Manny A.R."/>
            <person name="Major K.M."/>
            <person name="Lambert F.N."/>
            <person name="Vulpe C.D."/>
            <person name="Tuck P."/>
            <person name="Blalock B.J."/>
            <person name="Lin Y.Y."/>
            <person name="Smith M.E."/>
            <person name="Ochoa-Acuna H."/>
            <person name="Chen M.M."/>
            <person name="Childers C.P."/>
            <person name="Qu J."/>
            <person name="Dugan S."/>
            <person name="Lee S.L."/>
            <person name="Chao H."/>
            <person name="Dinh H."/>
            <person name="Han Y."/>
            <person name="Doddapaneni H."/>
            <person name="Worley K.C."/>
            <person name="Muzny D.M."/>
            <person name="Gibbs R.A."/>
            <person name="Richards S."/>
        </authorList>
    </citation>
    <scope>NUCLEOTIDE SEQUENCE</scope>
    <source>
        <strain evidence="4">HAZT.00-mixed</strain>
        <tissue evidence="4">Whole organism</tissue>
    </source>
</reference>
<name>A0A6A0HAZ3_HYAAZ</name>
<sequence length="509" mass="58425">MHRIAVHLRSALTQAQHLPIVPLHHPRLASHVLPVVRLSSVTSEPHPLTRLSAAASEHVTCCSLISHHVTTPVRRCSDLRAKFSHEVKLARVSSLPEQKMLEVEWAEGGRSIYPWLWLRDNCQCDQCFHPVSLSRTSFLQDLDLNVAPKSFELTEDGFTLSIHWTDGHSSRHEAPWLHVRAFQAEQRRARDLVHKIPRKFWPPQLPEANWEEVMQSDASLLQWLLLLETYGLVVMKSAPQQQGRIRELAERVAFVKRTHYGEDFSVIVKPDPSNVAYSNKTLALHLDLPYYFYKPGVQFIHFVRQHEGVGGESQVSDALEVAHTLREEHPQHFRLLSSVPVDWVDHANEDGRQYFKALKMPVICLESDGETIWRINFSQPQRDSYFSACPVEDVHAWYAALKAFHDLLYDPRFCRTFKMPPGQSGNLKKKLLVYKNILCHRGKDNVLEQTFAGTVLTLDNLRVTHGRMGFPDSDDVHRHVDGCYVDWDEVRSRRRVLADTLGADITQGL</sequence>
<dbReference type="InterPro" id="IPR003819">
    <property type="entry name" value="TauD/TfdA-like"/>
</dbReference>
<dbReference type="Gene3D" id="3.60.130.10">
    <property type="entry name" value="Clavaminate synthase-like"/>
    <property type="match status" value="1"/>
</dbReference>
<dbReference type="SUPFAM" id="SSF51197">
    <property type="entry name" value="Clavaminate synthase-like"/>
    <property type="match status" value="2"/>
</dbReference>
<dbReference type="Pfam" id="PF02668">
    <property type="entry name" value="TauD"/>
    <property type="match status" value="1"/>
</dbReference>
<dbReference type="AlphaFoldDB" id="A0A6A0HAZ3"/>
<dbReference type="InterPro" id="IPR050411">
    <property type="entry name" value="AlphaKG_dependent_hydroxylases"/>
</dbReference>
<reference evidence="4" key="1">
    <citation type="submission" date="2014-08" db="EMBL/GenBank/DDBJ databases">
        <authorList>
            <person name="Murali S."/>
            <person name="Richards S."/>
            <person name="Bandaranaike D."/>
            <person name="Bellair M."/>
            <person name="Blankenburg K."/>
            <person name="Chao H."/>
            <person name="Dinh H."/>
            <person name="Doddapaneni H."/>
            <person name="Dugan-Rocha S."/>
            <person name="Elkadiri S."/>
            <person name="Gnanaolivu R."/>
            <person name="Hughes D."/>
            <person name="Lee S."/>
            <person name="Li M."/>
            <person name="Ming W."/>
            <person name="Munidasa M."/>
            <person name="Muniz J."/>
            <person name="Nguyen L."/>
            <person name="Osuji N."/>
            <person name="Pu L.-L."/>
            <person name="Puazo M."/>
            <person name="Skinner E."/>
            <person name="Qu C."/>
            <person name="Quiroz J."/>
            <person name="Raj R."/>
            <person name="Weissenberger G."/>
            <person name="Xin Y."/>
            <person name="Zou X."/>
            <person name="Han Y."/>
            <person name="Worley K."/>
            <person name="Muzny D."/>
            <person name="Gibbs R."/>
        </authorList>
    </citation>
    <scope>NUCLEOTIDE SEQUENCE</scope>
    <source>
        <strain evidence="4">HAZT.00-mixed</strain>
        <tissue evidence="4">Whole organism</tissue>
    </source>
</reference>
<protein>
    <recommendedName>
        <fullName evidence="5">Gamma-butyrobetaine dioxygenase</fullName>
    </recommendedName>
</protein>
<gene>
    <name evidence="4" type="ORF">HAZT_HAZT006884</name>
</gene>
<proteinExistence type="predicted"/>
<dbReference type="PANTHER" id="PTHR10696:SF33">
    <property type="entry name" value="GAMMA-BUTYROBETAINE DIOXYGENASE"/>
    <property type="match status" value="1"/>
</dbReference>
<dbReference type="PANTHER" id="PTHR10696">
    <property type="entry name" value="GAMMA-BUTYROBETAINE HYDROXYLASE-RELATED"/>
    <property type="match status" value="1"/>
</dbReference>
<dbReference type="Proteomes" id="UP000711488">
    <property type="component" value="Unassembled WGS sequence"/>
</dbReference>
<evidence type="ECO:0000259" key="3">
    <source>
        <dbReference type="Pfam" id="PF06155"/>
    </source>
</evidence>
<evidence type="ECO:0000259" key="2">
    <source>
        <dbReference type="Pfam" id="PF02668"/>
    </source>
</evidence>
<dbReference type="Pfam" id="PF06155">
    <property type="entry name" value="GBBH-like_N"/>
    <property type="match status" value="1"/>
</dbReference>
<dbReference type="GO" id="GO:0016491">
    <property type="term" value="F:oxidoreductase activity"/>
    <property type="evidence" value="ECO:0007669"/>
    <property type="project" value="UniProtKB-KW"/>
</dbReference>
<organism evidence="4">
    <name type="scientific">Hyalella azteca</name>
    <name type="common">Amphipod</name>
    <dbReference type="NCBI Taxonomy" id="294128"/>
    <lineage>
        <taxon>Eukaryota</taxon>
        <taxon>Metazoa</taxon>
        <taxon>Ecdysozoa</taxon>
        <taxon>Arthropoda</taxon>
        <taxon>Crustacea</taxon>
        <taxon>Multicrustacea</taxon>
        <taxon>Malacostraca</taxon>
        <taxon>Eumalacostraca</taxon>
        <taxon>Peracarida</taxon>
        <taxon>Amphipoda</taxon>
        <taxon>Senticaudata</taxon>
        <taxon>Talitrida</taxon>
        <taxon>Talitroidea</taxon>
        <taxon>Hyalellidae</taxon>
        <taxon>Hyalella</taxon>
    </lineage>
</organism>
<dbReference type="InterPro" id="IPR042098">
    <property type="entry name" value="TauD-like_sf"/>
</dbReference>
<evidence type="ECO:0000256" key="1">
    <source>
        <dbReference type="ARBA" id="ARBA00023002"/>
    </source>
</evidence>
<dbReference type="CDD" id="cd00250">
    <property type="entry name" value="CAS_like"/>
    <property type="match status" value="1"/>
</dbReference>
<evidence type="ECO:0000313" key="4">
    <source>
        <dbReference type="EMBL" id="KAA0202950.1"/>
    </source>
</evidence>
<dbReference type="EMBL" id="JQDR03002705">
    <property type="protein sequence ID" value="KAA0202950.1"/>
    <property type="molecule type" value="Genomic_DNA"/>
</dbReference>
<dbReference type="GO" id="GO:0005739">
    <property type="term" value="C:mitochondrion"/>
    <property type="evidence" value="ECO:0007669"/>
    <property type="project" value="TreeGrafter"/>
</dbReference>
<keyword evidence="1" id="KW-0560">Oxidoreductase</keyword>
<feature type="domain" description="TauD/TfdA-like" evidence="2">
    <location>
        <begin position="207"/>
        <end position="423"/>
    </location>
</feature>
<dbReference type="InterPro" id="IPR010376">
    <property type="entry name" value="GBBH-like_N"/>
</dbReference>
<dbReference type="GO" id="GO:0045329">
    <property type="term" value="P:carnitine biosynthetic process"/>
    <property type="evidence" value="ECO:0007669"/>
    <property type="project" value="TreeGrafter"/>
</dbReference>
<reference evidence="4" key="3">
    <citation type="submission" date="2019-06" db="EMBL/GenBank/DDBJ databases">
        <authorList>
            <person name="Poynton C."/>
            <person name="Hasenbein S."/>
            <person name="Benoit J.B."/>
            <person name="Sepulveda M.S."/>
            <person name="Poelchau M.F."/>
            <person name="Murali S.C."/>
            <person name="Chen S."/>
            <person name="Glastad K.M."/>
            <person name="Werren J.H."/>
            <person name="Vineis J.H."/>
            <person name="Bowen J.L."/>
            <person name="Friedrich M."/>
            <person name="Jones J."/>
            <person name="Robertson H.M."/>
            <person name="Feyereisen R."/>
            <person name="Mechler-Hickson A."/>
            <person name="Mathers N."/>
            <person name="Lee C.E."/>
            <person name="Colbourne J.K."/>
            <person name="Biales A."/>
            <person name="Johnston J.S."/>
            <person name="Wellborn G.A."/>
            <person name="Rosendale A.J."/>
            <person name="Cridge A.G."/>
            <person name="Munoz-Torres M.C."/>
            <person name="Bain P.A."/>
            <person name="Manny A.R."/>
            <person name="Major K.M."/>
            <person name="Lambert F.N."/>
            <person name="Vulpe C.D."/>
            <person name="Tuck P."/>
            <person name="Blalock B.J."/>
            <person name="Lin Y.-Y."/>
            <person name="Smith M.E."/>
            <person name="Ochoa-Acuna H."/>
            <person name="Chen M.-J.M."/>
            <person name="Childers C.P."/>
            <person name="Qu J."/>
            <person name="Dugan S."/>
            <person name="Lee S.L."/>
            <person name="Chao H."/>
            <person name="Dinh H."/>
            <person name="Han Y."/>
            <person name="Doddapaneni H."/>
            <person name="Worley K.C."/>
            <person name="Muzny D.M."/>
            <person name="Gibbs R.A."/>
            <person name="Richards S."/>
        </authorList>
    </citation>
    <scope>NUCLEOTIDE SEQUENCE</scope>
    <source>
        <strain evidence="4">HAZT.00-mixed</strain>
        <tissue evidence="4">Whole organism</tissue>
    </source>
</reference>
<accession>A0A6A0HAZ3</accession>
<evidence type="ECO:0008006" key="5">
    <source>
        <dbReference type="Google" id="ProtNLM"/>
    </source>
</evidence>